<reference evidence="2 3" key="1">
    <citation type="submission" date="2019-03" db="EMBL/GenBank/DDBJ databases">
        <title>Genomic Encyclopedia of Archaeal and Bacterial Type Strains, Phase II (KMG-II): from individual species to whole genera.</title>
        <authorList>
            <person name="Goeker M."/>
        </authorList>
    </citation>
    <scope>NUCLEOTIDE SEQUENCE [LARGE SCALE GENOMIC DNA]</scope>
    <source>
        <strain evidence="2 3">DSM 19035</strain>
    </source>
</reference>
<comment type="caution">
    <text evidence="2">The sequence shown here is derived from an EMBL/GenBank/DDBJ whole genome shotgun (WGS) entry which is preliminary data.</text>
</comment>
<dbReference type="RefSeq" id="WP_133576374.1">
    <property type="nucleotide sequence ID" value="NZ_SNYC01000004.1"/>
</dbReference>
<dbReference type="OrthoDB" id="9800276at2"/>
<name>A0A4R6T0M6_9SPHI</name>
<keyword evidence="1" id="KW-0812">Transmembrane</keyword>
<keyword evidence="3" id="KW-1185">Reference proteome</keyword>
<evidence type="ECO:0000313" key="2">
    <source>
        <dbReference type="EMBL" id="TDQ10365.1"/>
    </source>
</evidence>
<feature type="transmembrane region" description="Helical" evidence="1">
    <location>
        <begin position="6"/>
        <end position="25"/>
    </location>
</feature>
<evidence type="ECO:0000313" key="3">
    <source>
        <dbReference type="Proteomes" id="UP000295620"/>
    </source>
</evidence>
<gene>
    <name evidence="2" type="ORF">ATK78_2531</name>
</gene>
<sequence length="305" mass="35052">MIIFIYAVLVFLVLRFSVSLFNFMSNPKLGHYGSRFNEKVSIIVSLEGGEMDAQLNSIEDQDYTYTELIFRQPGERMETVAEKATGDYLLFIDANVVLERGLIHNMIYRMNVFKLDLLSVIPNRKFKGLLAWCIYPVIDFVPLNLFPLRLARLSSLQAYAMVDQSCLFFDAASYRQNSWNKKSAVKYRTEVLLANKLVYTIGDSLNWTKVSKQTFKKFSNTILAAVFYLAFVVAGPIVIFLNLDPVFMVLPIGLIFMSRIMISFLTGQHPVYNVLLHPLQMISLVLILIKSIWDQVFTLDQQKYS</sequence>
<feature type="transmembrane region" description="Helical" evidence="1">
    <location>
        <begin position="222"/>
        <end position="241"/>
    </location>
</feature>
<dbReference type="Proteomes" id="UP000295620">
    <property type="component" value="Unassembled WGS sequence"/>
</dbReference>
<keyword evidence="1" id="KW-0472">Membrane</keyword>
<feature type="transmembrane region" description="Helical" evidence="1">
    <location>
        <begin position="247"/>
        <end position="267"/>
    </location>
</feature>
<evidence type="ECO:0000256" key="1">
    <source>
        <dbReference type="SAM" id="Phobius"/>
    </source>
</evidence>
<protein>
    <recommendedName>
        <fullName evidence="4">Glycosyl transferase family 2</fullName>
    </recommendedName>
</protein>
<proteinExistence type="predicted"/>
<dbReference type="EMBL" id="SNYC01000004">
    <property type="protein sequence ID" value="TDQ10365.1"/>
    <property type="molecule type" value="Genomic_DNA"/>
</dbReference>
<feature type="transmembrane region" description="Helical" evidence="1">
    <location>
        <begin position="274"/>
        <end position="293"/>
    </location>
</feature>
<keyword evidence="1" id="KW-1133">Transmembrane helix</keyword>
<dbReference type="AlphaFoldDB" id="A0A4R6T0M6"/>
<accession>A0A4R6T0M6</accession>
<organism evidence="2 3">
    <name type="scientific">Pedobacter metabolipauper</name>
    <dbReference type="NCBI Taxonomy" id="425513"/>
    <lineage>
        <taxon>Bacteria</taxon>
        <taxon>Pseudomonadati</taxon>
        <taxon>Bacteroidota</taxon>
        <taxon>Sphingobacteriia</taxon>
        <taxon>Sphingobacteriales</taxon>
        <taxon>Sphingobacteriaceae</taxon>
        <taxon>Pedobacter</taxon>
    </lineage>
</organism>
<evidence type="ECO:0008006" key="4">
    <source>
        <dbReference type="Google" id="ProtNLM"/>
    </source>
</evidence>